<evidence type="ECO:0000256" key="6">
    <source>
        <dbReference type="ARBA" id="ARBA00023004"/>
    </source>
</evidence>
<evidence type="ECO:0000256" key="3">
    <source>
        <dbReference type="ARBA" id="ARBA00022617"/>
    </source>
</evidence>
<dbReference type="GO" id="GO:0005743">
    <property type="term" value="C:mitochondrial inner membrane"/>
    <property type="evidence" value="ECO:0007669"/>
    <property type="project" value="UniProtKB-SubCell"/>
</dbReference>
<comment type="caution">
    <text evidence="12">The sequence shown here is derived from an EMBL/GenBank/DDBJ whole genome shotgun (WGS) entry which is preliminary data.</text>
</comment>
<feature type="region of interest" description="Disordered" evidence="11">
    <location>
        <begin position="1"/>
        <end position="65"/>
    </location>
</feature>
<comment type="subcellular location">
    <subcellularLocation>
        <location evidence="1 10">Mitochondrion inner membrane</location>
    </subcellularLocation>
</comment>
<evidence type="ECO:0000313" key="13">
    <source>
        <dbReference type="Proteomes" id="UP001140172"/>
    </source>
</evidence>
<keyword evidence="3 10" id="KW-0349">Heme</keyword>
<keyword evidence="9 10" id="KW-0456">Lyase</keyword>
<dbReference type="AlphaFoldDB" id="A0A9W8LIB8"/>
<feature type="compositionally biased region" description="Polar residues" evidence="11">
    <location>
        <begin position="39"/>
        <end position="51"/>
    </location>
</feature>
<dbReference type="PANTHER" id="PTHR12743">
    <property type="entry name" value="CYTOCHROME C1 HEME LYASE"/>
    <property type="match status" value="1"/>
</dbReference>
<evidence type="ECO:0000313" key="12">
    <source>
        <dbReference type="EMBL" id="KAJ2780371.1"/>
    </source>
</evidence>
<evidence type="ECO:0000256" key="5">
    <source>
        <dbReference type="ARBA" id="ARBA00022792"/>
    </source>
</evidence>
<dbReference type="GO" id="GO:0004408">
    <property type="term" value="F:holocytochrome-c synthase activity"/>
    <property type="evidence" value="ECO:0007669"/>
    <property type="project" value="UniProtKB-EC"/>
</dbReference>
<evidence type="ECO:0000256" key="2">
    <source>
        <dbReference type="ARBA" id="ARBA00007255"/>
    </source>
</evidence>
<dbReference type="PROSITE" id="PS00821">
    <property type="entry name" value="CYTO_HEME_LYASE_1"/>
    <property type="match status" value="1"/>
</dbReference>
<dbReference type="EMBL" id="JANBUM010000253">
    <property type="protein sequence ID" value="KAJ2780371.1"/>
    <property type="molecule type" value="Genomic_DNA"/>
</dbReference>
<evidence type="ECO:0000256" key="4">
    <source>
        <dbReference type="ARBA" id="ARBA00022723"/>
    </source>
</evidence>
<dbReference type="GO" id="GO:0046872">
    <property type="term" value="F:metal ion binding"/>
    <property type="evidence" value="ECO:0007669"/>
    <property type="project" value="UniProtKB-KW"/>
</dbReference>
<evidence type="ECO:0000256" key="11">
    <source>
        <dbReference type="SAM" id="MobiDB-lite"/>
    </source>
</evidence>
<dbReference type="Pfam" id="PF01265">
    <property type="entry name" value="Cyto_heme_lyase"/>
    <property type="match status" value="1"/>
</dbReference>
<comment type="catalytic activity">
    <reaction evidence="10">
        <text>holo-[cytochrome c] = apo-[cytochrome c] + heme b</text>
        <dbReference type="Rhea" id="RHEA:22648"/>
        <dbReference type="Rhea" id="RHEA-COMP:10725"/>
        <dbReference type="Rhea" id="RHEA-COMP:10726"/>
        <dbReference type="ChEBI" id="CHEBI:29950"/>
        <dbReference type="ChEBI" id="CHEBI:60344"/>
        <dbReference type="ChEBI" id="CHEBI:83739"/>
        <dbReference type="EC" id="4.4.1.17"/>
    </reaction>
</comment>
<evidence type="ECO:0000256" key="10">
    <source>
        <dbReference type="RuleBase" id="RU363130"/>
    </source>
</evidence>
<name>A0A9W8LIB8_9FUNG</name>
<keyword evidence="6 10" id="KW-0408">Iron</keyword>
<keyword evidence="13" id="KW-1185">Reference proteome</keyword>
<gene>
    <name evidence="12" type="primary">CYT2</name>
    <name evidence="12" type="ORF">GGI15_003561</name>
</gene>
<dbReference type="Proteomes" id="UP001140172">
    <property type="component" value="Unassembled WGS sequence"/>
</dbReference>
<comment type="function">
    <text evidence="10">Lyase that catalyzes the covalent linking of the heme group to the cytochrome C apoprotein to produce the mature functional cytochrome.</text>
</comment>
<accession>A0A9W8LIB8</accession>
<evidence type="ECO:0000256" key="8">
    <source>
        <dbReference type="ARBA" id="ARBA00023136"/>
    </source>
</evidence>
<dbReference type="PANTHER" id="PTHR12743:SF0">
    <property type="entry name" value="HOLOCYTOCHROME C-TYPE SYNTHASE"/>
    <property type="match status" value="1"/>
</dbReference>
<sequence length="271" mass="30393">MTDGACTGDHCPVDFSTRRSSKSSDGCPVDHSSMGGASYDTSDTPASSTYPIYQDPAPALDPTNQMPLVAEQQAHPTQTQGLSTQRTISSIPRAPRYQSSGASACPVSHESPTDNKPSAESPAGMWVYPSEQMFFNAMRRKNWNPQEADMHTVVPIHNAVNEQCWKMIMEWEQMHHTECAKPMLLRFEGLKNKLSPRARWRTWIGYQPPFDRHDWTVDRCGKEVRYVIDFYQGAGNSGKPGNVAFHLDVRPALTPAGAWDRMRRFASRLFA</sequence>
<dbReference type="InterPro" id="IPR000511">
    <property type="entry name" value="Holocyt_c/c1_synthase"/>
</dbReference>
<keyword evidence="5 10" id="KW-0999">Mitochondrion inner membrane</keyword>
<evidence type="ECO:0000256" key="1">
    <source>
        <dbReference type="ARBA" id="ARBA00004273"/>
    </source>
</evidence>
<dbReference type="OrthoDB" id="4243at2759"/>
<organism evidence="12 13">
    <name type="scientific">Coemansia interrupta</name>
    <dbReference type="NCBI Taxonomy" id="1126814"/>
    <lineage>
        <taxon>Eukaryota</taxon>
        <taxon>Fungi</taxon>
        <taxon>Fungi incertae sedis</taxon>
        <taxon>Zoopagomycota</taxon>
        <taxon>Kickxellomycotina</taxon>
        <taxon>Kickxellomycetes</taxon>
        <taxon>Kickxellales</taxon>
        <taxon>Kickxellaceae</taxon>
        <taxon>Coemansia</taxon>
    </lineage>
</organism>
<protein>
    <recommendedName>
        <fullName evidence="10">Holocytochrome c-type synthase</fullName>
        <ecNumber evidence="10">4.4.1.17</ecNumber>
    </recommendedName>
</protein>
<proteinExistence type="inferred from homology"/>
<reference evidence="12" key="1">
    <citation type="submission" date="2022-07" db="EMBL/GenBank/DDBJ databases">
        <title>Phylogenomic reconstructions and comparative analyses of Kickxellomycotina fungi.</title>
        <authorList>
            <person name="Reynolds N.K."/>
            <person name="Stajich J.E."/>
            <person name="Barry K."/>
            <person name="Grigoriev I.V."/>
            <person name="Crous P."/>
            <person name="Smith M.E."/>
        </authorList>
    </citation>
    <scope>NUCLEOTIDE SEQUENCE</scope>
    <source>
        <strain evidence="12">BCRC 34489</strain>
    </source>
</reference>
<dbReference type="EC" id="4.4.1.17" evidence="10"/>
<evidence type="ECO:0000256" key="9">
    <source>
        <dbReference type="ARBA" id="ARBA00023239"/>
    </source>
</evidence>
<keyword evidence="7 10" id="KW-0496">Mitochondrion</keyword>
<evidence type="ECO:0000256" key="7">
    <source>
        <dbReference type="ARBA" id="ARBA00023128"/>
    </source>
</evidence>
<dbReference type="PROSITE" id="PS00822">
    <property type="entry name" value="CYTO_HEME_LYASE_2"/>
    <property type="match status" value="1"/>
</dbReference>
<comment type="similarity">
    <text evidence="2 10">Belongs to the cytochrome c-type heme lyase family.</text>
</comment>
<keyword evidence="8 10" id="KW-0472">Membrane</keyword>
<keyword evidence="4 10" id="KW-0479">Metal-binding</keyword>
<feature type="region of interest" description="Disordered" evidence="11">
    <location>
        <begin position="93"/>
        <end position="123"/>
    </location>
</feature>